<dbReference type="AlphaFoldDB" id="A0A6A4I3G4"/>
<keyword evidence="2" id="KW-1185">Reference proteome</keyword>
<dbReference type="OrthoDB" id="3057283at2759"/>
<proteinExistence type="predicted"/>
<dbReference type="InterPro" id="IPR032675">
    <property type="entry name" value="LRR_dom_sf"/>
</dbReference>
<dbReference type="InterPro" id="IPR036047">
    <property type="entry name" value="F-box-like_dom_sf"/>
</dbReference>
<reference evidence="1" key="1">
    <citation type="journal article" date="2019" name="Environ. Microbiol.">
        <title>Fungal ecological strategies reflected in gene transcription - a case study of two litter decomposers.</title>
        <authorList>
            <person name="Barbi F."/>
            <person name="Kohler A."/>
            <person name="Barry K."/>
            <person name="Baskaran P."/>
            <person name="Daum C."/>
            <person name="Fauchery L."/>
            <person name="Ihrmark K."/>
            <person name="Kuo A."/>
            <person name="LaButti K."/>
            <person name="Lipzen A."/>
            <person name="Morin E."/>
            <person name="Grigoriev I.V."/>
            <person name="Henrissat B."/>
            <person name="Lindahl B."/>
            <person name="Martin F."/>
        </authorList>
    </citation>
    <scope>NUCLEOTIDE SEQUENCE</scope>
    <source>
        <strain evidence="1">JB14</strain>
    </source>
</reference>
<protein>
    <submittedName>
        <fullName evidence="1">Uncharacterized protein</fullName>
    </submittedName>
</protein>
<accession>A0A6A4I3G4</accession>
<dbReference type="EMBL" id="ML769416">
    <property type="protein sequence ID" value="KAE9404490.1"/>
    <property type="molecule type" value="Genomic_DNA"/>
</dbReference>
<dbReference type="Gene3D" id="1.20.1280.50">
    <property type="match status" value="1"/>
</dbReference>
<evidence type="ECO:0000313" key="2">
    <source>
        <dbReference type="Proteomes" id="UP000799118"/>
    </source>
</evidence>
<dbReference type="SUPFAM" id="SSF52058">
    <property type="entry name" value="L domain-like"/>
    <property type="match status" value="1"/>
</dbReference>
<evidence type="ECO:0000313" key="1">
    <source>
        <dbReference type="EMBL" id="KAE9404490.1"/>
    </source>
</evidence>
<organism evidence="1 2">
    <name type="scientific">Gymnopus androsaceus JB14</name>
    <dbReference type="NCBI Taxonomy" id="1447944"/>
    <lineage>
        <taxon>Eukaryota</taxon>
        <taxon>Fungi</taxon>
        <taxon>Dikarya</taxon>
        <taxon>Basidiomycota</taxon>
        <taxon>Agaricomycotina</taxon>
        <taxon>Agaricomycetes</taxon>
        <taxon>Agaricomycetidae</taxon>
        <taxon>Agaricales</taxon>
        <taxon>Marasmiineae</taxon>
        <taxon>Omphalotaceae</taxon>
        <taxon>Gymnopus</taxon>
    </lineage>
</organism>
<sequence length="555" mass="62695">MGFSALNSMPPCCEPQSSFQLRTKVNFAEIRQRLRSEYGSAVQSEAEISGTFADVDQDIDDCGAEVRRLQSRIVFLQNQRQRLMVYKNCLCFLRSPIRKLPNETVLRIFDFACDMNELTSKKLQTMPALVISGVCARWRDLARSCPELWSRIKLEMWTTPRHLADLPILHLYLQYSQQSPLIVEIPDIKVAIQGADHLAVCATLSSCSNRWKSLASPYVVYEALMAQNPTDFPVLEQLLIPNIFFYKERSLNRFQHASNLKALGLCHIERWEDSQQRKFPWTQVTKIDVAQCEDMMKPIFEMHSLQGLRFRQSGFEGAVKLCSPPITTPSVQKLALTLTQTSYPESERLANVVFSSIACPSLTSLVIEGLAGYKHVWPRDAVNGFISRSSFHLTTLSIKFVPLSDSDLIDVLRRLPSLVHLTVDDSNIPTNSPNPITLRFVQSLHAFPHASSAIIPSVLMRSLKSLSLTFSGSDAQDGFDDRGFVDVISSRWFPDHYANRYGLDALYSLDSEGGIACLRSVVMRFTSRDVDEEIYSPLKNFEEEGMMVVVVGQSL</sequence>
<dbReference type="Proteomes" id="UP000799118">
    <property type="component" value="Unassembled WGS sequence"/>
</dbReference>
<name>A0A6A4I3G4_9AGAR</name>
<dbReference type="SUPFAM" id="SSF81383">
    <property type="entry name" value="F-box domain"/>
    <property type="match status" value="1"/>
</dbReference>
<dbReference type="Gene3D" id="3.80.10.10">
    <property type="entry name" value="Ribonuclease Inhibitor"/>
    <property type="match status" value="1"/>
</dbReference>
<gene>
    <name evidence="1" type="ORF">BT96DRAFT_916836</name>
</gene>